<name>A0AAE0VUH1_9BIVA</name>
<sequence>MLSAQSYRKIKTKFSHRRHSTTYSTTAPDTNHKGQETLLHILNECHRYQSQSTGDTPPHTQRLPHIPITKDRRHSTTYSTTVPDANHKGQETLHHILIDCPRYQSQRTAMQQYQTLIGGPLTYPEMQDTRLNPNQVLTYQTIANYLKAIGKQQHI</sequence>
<reference evidence="2" key="3">
    <citation type="submission" date="2023-05" db="EMBL/GenBank/DDBJ databases">
        <authorList>
            <person name="Smith C.H."/>
        </authorList>
    </citation>
    <scope>NUCLEOTIDE SEQUENCE</scope>
    <source>
        <strain evidence="2">CHS0354</strain>
        <tissue evidence="2">Mantle</tissue>
    </source>
</reference>
<dbReference type="EMBL" id="JAEAOA010000943">
    <property type="protein sequence ID" value="KAK3589637.1"/>
    <property type="molecule type" value="Genomic_DNA"/>
</dbReference>
<evidence type="ECO:0000313" key="2">
    <source>
        <dbReference type="EMBL" id="KAK3589637.1"/>
    </source>
</evidence>
<dbReference type="AlphaFoldDB" id="A0AAE0VUH1"/>
<accession>A0AAE0VUH1</accession>
<reference evidence="2" key="2">
    <citation type="journal article" date="2021" name="Genome Biol. Evol.">
        <title>Developing a high-quality reference genome for a parasitic bivalve with doubly uniparental inheritance (Bivalvia: Unionida).</title>
        <authorList>
            <person name="Smith C.H."/>
        </authorList>
    </citation>
    <scope>NUCLEOTIDE SEQUENCE</scope>
    <source>
        <strain evidence="2">CHS0354</strain>
        <tissue evidence="2">Mantle</tissue>
    </source>
</reference>
<keyword evidence="3" id="KW-1185">Reference proteome</keyword>
<evidence type="ECO:0000256" key="1">
    <source>
        <dbReference type="SAM" id="MobiDB-lite"/>
    </source>
</evidence>
<reference evidence="2" key="1">
    <citation type="journal article" date="2021" name="Genome Biol. Evol.">
        <title>A High-Quality Reference Genome for a Parasitic Bivalve with Doubly Uniparental Inheritance (Bivalvia: Unionida).</title>
        <authorList>
            <person name="Smith C.H."/>
        </authorList>
    </citation>
    <scope>NUCLEOTIDE SEQUENCE</scope>
    <source>
        <strain evidence="2">CHS0354</strain>
    </source>
</reference>
<proteinExistence type="predicted"/>
<feature type="region of interest" description="Disordered" evidence="1">
    <location>
        <begin position="13"/>
        <end position="32"/>
    </location>
</feature>
<dbReference type="Proteomes" id="UP001195483">
    <property type="component" value="Unassembled WGS sequence"/>
</dbReference>
<protein>
    <submittedName>
        <fullName evidence="2">Uncharacterized protein</fullName>
    </submittedName>
</protein>
<evidence type="ECO:0000313" key="3">
    <source>
        <dbReference type="Proteomes" id="UP001195483"/>
    </source>
</evidence>
<comment type="caution">
    <text evidence="2">The sequence shown here is derived from an EMBL/GenBank/DDBJ whole genome shotgun (WGS) entry which is preliminary data.</text>
</comment>
<gene>
    <name evidence="2" type="ORF">CHS0354_015129</name>
</gene>
<organism evidence="2 3">
    <name type="scientific">Potamilus streckersoni</name>
    <dbReference type="NCBI Taxonomy" id="2493646"/>
    <lineage>
        <taxon>Eukaryota</taxon>
        <taxon>Metazoa</taxon>
        <taxon>Spiralia</taxon>
        <taxon>Lophotrochozoa</taxon>
        <taxon>Mollusca</taxon>
        <taxon>Bivalvia</taxon>
        <taxon>Autobranchia</taxon>
        <taxon>Heteroconchia</taxon>
        <taxon>Palaeoheterodonta</taxon>
        <taxon>Unionida</taxon>
        <taxon>Unionoidea</taxon>
        <taxon>Unionidae</taxon>
        <taxon>Ambleminae</taxon>
        <taxon>Lampsilini</taxon>
        <taxon>Potamilus</taxon>
    </lineage>
</organism>